<dbReference type="Proteomes" id="UP000634919">
    <property type="component" value="Unassembled WGS sequence"/>
</dbReference>
<dbReference type="EMBL" id="JACSQK010000005">
    <property type="protein sequence ID" value="MBD7960871.1"/>
    <property type="molecule type" value="Genomic_DNA"/>
</dbReference>
<protein>
    <submittedName>
        <fullName evidence="1">Uncharacterized protein</fullName>
    </submittedName>
</protein>
<proteinExistence type="predicted"/>
<evidence type="ECO:0000313" key="2">
    <source>
        <dbReference type="Proteomes" id="UP000634919"/>
    </source>
</evidence>
<comment type="caution">
    <text evidence="1">The sequence shown here is derived from an EMBL/GenBank/DDBJ whole genome shotgun (WGS) entry which is preliminary data.</text>
</comment>
<accession>A0ABR8SBK7</accession>
<gene>
    <name evidence="1" type="ORF">H9646_10260</name>
</gene>
<name>A0ABR8SBK7_9BURK</name>
<dbReference type="RefSeq" id="WP_191723286.1">
    <property type="nucleotide sequence ID" value="NZ_JACSQK010000005.1"/>
</dbReference>
<evidence type="ECO:0000313" key="1">
    <source>
        <dbReference type="EMBL" id="MBD7960871.1"/>
    </source>
</evidence>
<sequence>MKAHPFNEGRVKLLALEHICAGITAGKAATLSFAQQQGLPDSRLTMPVVQGTAEKARTMHGVDIEVT</sequence>
<organism evidence="1 2">
    <name type="scientific">Comamonas avium</name>
    <dbReference type="NCBI Taxonomy" id="2762231"/>
    <lineage>
        <taxon>Bacteria</taxon>
        <taxon>Pseudomonadati</taxon>
        <taxon>Pseudomonadota</taxon>
        <taxon>Betaproteobacteria</taxon>
        <taxon>Burkholderiales</taxon>
        <taxon>Comamonadaceae</taxon>
        <taxon>Comamonas</taxon>
    </lineage>
</organism>
<reference evidence="1 2" key="1">
    <citation type="submission" date="2020-08" db="EMBL/GenBank/DDBJ databases">
        <title>A Genomic Blueprint of the Chicken Gut Microbiome.</title>
        <authorList>
            <person name="Gilroy R."/>
            <person name="Ravi A."/>
            <person name="Getino M."/>
            <person name="Pursley I."/>
            <person name="Horton D.L."/>
            <person name="Alikhan N.-F."/>
            <person name="Baker D."/>
            <person name="Gharbi K."/>
            <person name="Hall N."/>
            <person name="Watson M."/>
            <person name="Adriaenssens E.M."/>
            <person name="Foster-Nyarko E."/>
            <person name="Jarju S."/>
            <person name="Secka A."/>
            <person name="Antonio M."/>
            <person name="Oren A."/>
            <person name="Chaudhuri R."/>
            <person name="La Ragione R.M."/>
            <person name="Hildebrand F."/>
            <person name="Pallen M.J."/>
        </authorList>
    </citation>
    <scope>NUCLEOTIDE SEQUENCE [LARGE SCALE GENOMIC DNA]</scope>
    <source>
        <strain evidence="1 2">Sa2CVA6</strain>
    </source>
</reference>
<keyword evidence="2" id="KW-1185">Reference proteome</keyword>